<dbReference type="EMBL" id="CM001879">
    <property type="protein sequence ID" value="EOX96307.1"/>
    <property type="molecule type" value="Genomic_DNA"/>
</dbReference>
<dbReference type="AlphaFoldDB" id="A0A061DV81"/>
<reference evidence="2 3" key="1">
    <citation type="journal article" date="2013" name="Genome Biol.">
        <title>The genome sequence of the most widely cultivated cacao type and its use to identify candidate genes regulating pod color.</title>
        <authorList>
            <person name="Motamayor J.C."/>
            <person name="Mockaitis K."/>
            <person name="Schmutz J."/>
            <person name="Haiminen N."/>
            <person name="Iii D.L."/>
            <person name="Cornejo O."/>
            <person name="Findley S.D."/>
            <person name="Zheng P."/>
            <person name="Utro F."/>
            <person name="Royaert S."/>
            <person name="Saski C."/>
            <person name="Jenkins J."/>
            <person name="Podicheti R."/>
            <person name="Zhao M."/>
            <person name="Scheffler B.E."/>
            <person name="Stack J.C."/>
            <person name="Feltus F.A."/>
            <person name="Mustiga G.M."/>
            <person name="Amores F."/>
            <person name="Phillips W."/>
            <person name="Marelli J.P."/>
            <person name="May G.D."/>
            <person name="Shapiro H."/>
            <person name="Ma J."/>
            <person name="Bustamante C.D."/>
            <person name="Schnell R.J."/>
            <person name="Main D."/>
            <person name="Gilbert D."/>
            <person name="Parida L."/>
            <person name="Kuhn D.N."/>
        </authorList>
    </citation>
    <scope>NUCLEOTIDE SEQUENCE [LARGE SCALE GENOMIC DNA]</scope>
    <source>
        <strain evidence="3">cv. Matina 1-6</strain>
    </source>
</reference>
<dbReference type="Proteomes" id="UP000026915">
    <property type="component" value="Chromosome 1"/>
</dbReference>
<name>A0A061DV81_THECC</name>
<organism evidence="2 3">
    <name type="scientific">Theobroma cacao</name>
    <name type="common">Cacao</name>
    <name type="synonym">Cocoa</name>
    <dbReference type="NCBI Taxonomy" id="3641"/>
    <lineage>
        <taxon>Eukaryota</taxon>
        <taxon>Viridiplantae</taxon>
        <taxon>Streptophyta</taxon>
        <taxon>Embryophyta</taxon>
        <taxon>Tracheophyta</taxon>
        <taxon>Spermatophyta</taxon>
        <taxon>Magnoliopsida</taxon>
        <taxon>eudicotyledons</taxon>
        <taxon>Gunneridae</taxon>
        <taxon>Pentapetalae</taxon>
        <taxon>rosids</taxon>
        <taxon>malvids</taxon>
        <taxon>Malvales</taxon>
        <taxon>Malvaceae</taxon>
        <taxon>Byttnerioideae</taxon>
        <taxon>Theobroma</taxon>
    </lineage>
</organism>
<evidence type="ECO:0000313" key="3">
    <source>
        <dbReference type="Proteomes" id="UP000026915"/>
    </source>
</evidence>
<proteinExistence type="predicted"/>
<dbReference type="InterPro" id="IPR013087">
    <property type="entry name" value="Znf_C2H2_type"/>
</dbReference>
<sequence length="89" mass="10434">MTKGRHRSRKARKINILCNLCRTTYDYKNGYLDHIKKSHGNAFLCTRRHCLQLFETEVELSVHSHVNLRHIQSETAEEAEDFDESSAED</sequence>
<dbReference type="PROSITE" id="PS00028">
    <property type="entry name" value="ZINC_FINGER_C2H2_1"/>
    <property type="match status" value="1"/>
</dbReference>
<protein>
    <recommendedName>
        <fullName evidence="1">C2H2-type domain-containing protein</fullName>
    </recommendedName>
</protein>
<gene>
    <name evidence="2" type="ORF">TCM_005586</name>
</gene>
<dbReference type="HOGENOM" id="CLU_2459186_0_0_1"/>
<dbReference type="InParanoid" id="A0A061DV81"/>
<evidence type="ECO:0000259" key="1">
    <source>
        <dbReference type="PROSITE" id="PS00028"/>
    </source>
</evidence>
<evidence type="ECO:0000313" key="2">
    <source>
        <dbReference type="EMBL" id="EOX96307.1"/>
    </source>
</evidence>
<keyword evidence="3" id="KW-1185">Reference proteome</keyword>
<dbReference type="Gramene" id="EOX96307">
    <property type="protein sequence ID" value="EOX96307"/>
    <property type="gene ID" value="TCM_005586"/>
</dbReference>
<feature type="domain" description="C2H2-type" evidence="1">
    <location>
        <begin position="18"/>
        <end position="39"/>
    </location>
</feature>
<accession>A0A061DV81</accession>